<name>A0A8S3YQH3_9EUPU</name>
<dbReference type="Proteomes" id="UP000678393">
    <property type="component" value="Unassembled WGS sequence"/>
</dbReference>
<keyword evidence="4" id="KW-1185">Reference proteome</keyword>
<keyword evidence="2" id="KW-0732">Signal</keyword>
<feature type="chain" id="PRO_5035849963" evidence="2">
    <location>
        <begin position="21"/>
        <end position="582"/>
    </location>
</feature>
<proteinExistence type="predicted"/>
<feature type="compositionally biased region" description="Polar residues" evidence="1">
    <location>
        <begin position="546"/>
        <end position="560"/>
    </location>
</feature>
<protein>
    <submittedName>
        <fullName evidence="3">Uncharacterized protein</fullName>
    </submittedName>
</protein>
<feature type="compositionally biased region" description="Low complexity" evidence="1">
    <location>
        <begin position="25"/>
        <end position="45"/>
    </location>
</feature>
<evidence type="ECO:0000256" key="2">
    <source>
        <dbReference type="SAM" id="SignalP"/>
    </source>
</evidence>
<feature type="region of interest" description="Disordered" evidence="1">
    <location>
        <begin position="24"/>
        <end position="45"/>
    </location>
</feature>
<gene>
    <name evidence="3" type="ORF">CUNI_LOCUS3253</name>
</gene>
<reference evidence="3" key="1">
    <citation type="submission" date="2021-04" db="EMBL/GenBank/DDBJ databases">
        <authorList>
            <consortium name="Molecular Ecology Group"/>
        </authorList>
    </citation>
    <scope>NUCLEOTIDE SEQUENCE</scope>
</reference>
<feature type="region of interest" description="Disordered" evidence="1">
    <location>
        <begin position="518"/>
        <end position="560"/>
    </location>
</feature>
<dbReference type="OrthoDB" id="6136825at2759"/>
<sequence>MESICTVVVFTLCLTGRCVSQGLSSTPATTTTTPEMSTTNATTTTTTTVQNHTGVTIKASTFAPGVTSSSGVSVADTASTAPGTNVTSAPPLWTKCTSGVSMEDVGNDNIAKVLHGWCENYETIISCLSNDITARKPDNPLDFFINLTFSNHTLRAKSATVCSKFKEKKNKLSCADAANQTMAGSCAADFSAGMMHIFSLSRDKALPESVLREVACDVTLQTTFCLKDTLSECDEDVQMVLLGYYSLFTNDTCVAKERPAKLETVVSKCAREAAQTLSRDQSEPEPTSLLDFLILGLKTDCKTYSSRYDCYRRELTNITNFRDFWLSLTFDHTNAVSSQKAYCDQIEQHVIPRITSECFNKSQPGLAACEVGFGREVEAIREEWFKNPDFDGLQLQTLACRTSVTRAACLDNAMQPCGLQVSRAMAISEIGILPDICRRLLAVKTPVSPSIPADVRNITDSGEFNFSSPASFQNNKTRSPAVFPGRNEWLVSDQAEFERSPENVTTTNLTKMIVDKEAKPTEDTTSRSTNITETKKNFVRRKKLGNNATTSQRQSNSGGHVQTATVIVGIIVGIIVSCNSCV</sequence>
<comment type="caution">
    <text evidence="3">The sequence shown here is derived from an EMBL/GenBank/DDBJ whole genome shotgun (WGS) entry which is preliminary data.</text>
</comment>
<dbReference type="AlphaFoldDB" id="A0A8S3YQH3"/>
<evidence type="ECO:0000256" key="1">
    <source>
        <dbReference type="SAM" id="MobiDB-lite"/>
    </source>
</evidence>
<evidence type="ECO:0000313" key="3">
    <source>
        <dbReference type="EMBL" id="CAG5117695.1"/>
    </source>
</evidence>
<accession>A0A8S3YQH3</accession>
<dbReference type="EMBL" id="CAJHNH020000439">
    <property type="protein sequence ID" value="CAG5117695.1"/>
    <property type="molecule type" value="Genomic_DNA"/>
</dbReference>
<organism evidence="3 4">
    <name type="scientific">Candidula unifasciata</name>
    <dbReference type="NCBI Taxonomy" id="100452"/>
    <lineage>
        <taxon>Eukaryota</taxon>
        <taxon>Metazoa</taxon>
        <taxon>Spiralia</taxon>
        <taxon>Lophotrochozoa</taxon>
        <taxon>Mollusca</taxon>
        <taxon>Gastropoda</taxon>
        <taxon>Heterobranchia</taxon>
        <taxon>Euthyneura</taxon>
        <taxon>Panpulmonata</taxon>
        <taxon>Eupulmonata</taxon>
        <taxon>Stylommatophora</taxon>
        <taxon>Helicina</taxon>
        <taxon>Helicoidea</taxon>
        <taxon>Geomitridae</taxon>
        <taxon>Candidula</taxon>
    </lineage>
</organism>
<evidence type="ECO:0000313" key="4">
    <source>
        <dbReference type="Proteomes" id="UP000678393"/>
    </source>
</evidence>
<feature type="signal peptide" evidence="2">
    <location>
        <begin position="1"/>
        <end position="20"/>
    </location>
</feature>